<dbReference type="RefSeq" id="WP_060852653.1">
    <property type="nucleotide sequence ID" value="NZ_AP014865.1"/>
</dbReference>
<reference evidence="1 2" key="1">
    <citation type="submission" date="2015-05" db="EMBL/GenBank/DDBJ databases">
        <title>Whole genome sequence of Bacillus thuringiensis serovar tolworthi Pasteur Institute Standard strain.</title>
        <authorList>
            <person name="Kanda K."/>
            <person name="Nakashima K."/>
            <person name="Nagano Y."/>
        </authorList>
    </citation>
    <scope>NUCLEOTIDE SEQUENCE [LARGE SCALE GENOMIC DNA]</scope>
    <source>
        <strain evidence="1 2">Pasteur Institute Standard strain</strain>
        <plasmid evidence="2">pKK1 DNA</plasmid>
    </source>
</reference>
<dbReference type="AlphaFoldDB" id="A0A9W4A366"/>
<evidence type="ECO:0000313" key="1">
    <source>
        <dbReference type="EMBL" id="BAR87243.1"/>
    </source>
</evidence>
<gene>
    <name evidence="1" type="ORF">KNN_06509</name>
</gene>
<organism evidence="1 2">
    <name type="scientific">Bacillus thuringiensis subsp. tolworthi</name>
    <dbReference type="NCBI Taxonomy" id="1442"/>
    <lineage>
        <taxon>Bacteria</taxon>
        <taxon>Bacillati</taxon>
        <taxon>Bacillota</taxon>
        <taxon>Bacilli</taxon>
        <taxon>Bacillales</taxon>
        <taxon>Bacillaceae</taxon>
        <taxon>Bacillus</taxon>
        <taxon>Bacillus cereus group</taxon>
    </lineage>
</organism>
<name>A0A9W4A366_BACTO</name>
<evidence type="ECO:0000313" key="2">
    <source>
        <dbReference type="Proteomes" id="UP000055316"/>
    </source>
</evidence>
<protein>
    <submittedName>
        <fullName evidence="1">ABC-type proline/glycine betaine transport system, permease component</fullName>
    </submittedName>
</protein>
<dbReference type="Proteomes" id="UP000055316">
    <property type="component" value="Plasmid pKK1"/>
</dbReference>
<dbReference type="EMBL" id="AP014865">
    <property type="protein sequence ID" value="BAR87243.1"/>
    <property type="molecule type" value="Genomic_DNA"/>
</dbReference>
<sequence length="79" mass="8825">MSKINNVVISLDDDVPEYMEGIIRVGSVEYYDIDGKVMDESSLDKDSDVVDNTEFHSEAELKEAVAKRLGISLTDVEIE</sequence>
<keyword evidence="1" id="KW-0614">Plasmid</keyword>
<proteinExistence type="predicted"/>
<accession>A0A9W4A366</accession>
<geneLocation type="plasmid" evidence="2">
    <name>pKK1 DNA</name>
</geneLocation>